<evidence type="ECO:0000313" key="2">
    <source>
        <dbReference type="EMBL" id="SFG62680.1"/>
    </source>
</evidence>
<evidence type="ECO:0000259" key="1">
    <source>
        <dbReference type="Pfam" id="PF19124"/>
    </source>
</evidence>
<dbReference type="RefSeq" id="WP_092285883.1">
    <property type="nucleotide sequence ID" value="NZ_FOPJ01000008.1"/>
</dbReference>
<evidence type="ECO:0000313" key="3">
    <source>
        <dbReference type="Proteomes" id="UP000199065"/>
    </source>
</evidence>
<feature type="domain" description="DUF5808" evidence="1">
    <location>
        <begin position="39"/>
        <end position="63"/>
    </location>
</feature>
<proteinExistence type="predicted"/>
<reference evidence="2 3" key="1">
    <citation type="submission" date="2016-10" db="EMBL/GenBank/DDBJ databases">
        <authorList>
            <person name="de Groot N.N."/>
        </authorList>
    </citation>
    <scope>NUCLEOTIDE SEQUENCE [LARGE SCALE GENOMIC DNA]</scope>
    <source>
        <strain>J11</strain>
        <strain evidence="3">PG 39</strain>
    </source>
</reference>
<dbReference type="Pfam" id="PF19124">
    <property type="entry name" value="DUF5808"/>
    <property type="match status" value="1"/>
</dbReference>
<sequence>MPLPPFLRTDENGQRYLLGVPFGVGAITSEEVRQRNFDPENPALFIPRNAGLGWDLNLGALAVRCGFIRPDDSIPDLEEYIPQSTHTALENGPVVLTAINTVLALSIYRHRGPVASHWGKKWRPDRFSTSTKALALPMAFSYATALWHRLETQRENSGPTVMASANALSLQCLILGVLGAMHQSTHSPDKPAWPLLAGQVALPLVMIGTCVGTVKSALNNLQRVLESERKNVIGS</sequence>
<dbReference type="InterPro" id="IPR043831">
    <property type="entry name" value="DUF5808"/>
</dbReference>
<dbReference type="STRING" id="185761.SAMN05660282_01423"/>
<dbReference type="EMBL" id="FOPJ01000008">
    <property type="protein sequence ID" value="SFG62680.1"/>
    <property type="molecule type" value="Genomic_DNA"/>
</dbReference>
<keyword evidence="3" id="KW-1185">Reference proteome</keyword>
<gene>
    <name evidence="2" type="ORF">SAMN05660282_01423</name>
</gene>
<dbReference type="AlphaFoldDB" id="A0A1I2TCU6"/>
<dbReference type="Proteomes" id="UP000199065">
    <property type="component" value="Unassembled WGS sequence"/>
</dbReference>
<organism evidence="2 3">
    <name type="scientific">Corynebacterium spheniscorum</name>
    <dbReference type="NCBI Taxonomy" id="185761"/>
    <lineage>
        <taxon>Bacteria</taxon>
        <taxon>Bacillati</taxon>
        <taxon>Actinomycetota</taxon>
        <taxon>Actinomycetes</taxon>
        <taxon>Mycobacteriales</taxon>
        <taxon>Corynebacteriaceae</taxon>
        <taxon>Corynebacterium</taxon>
    </lineage>
</organism>
<accession>A0A1I2TCU6</accession>
<dbReference type="OrthoDB" id="4411614at2"/>
<name>A0A1I2TCU6_9CORY</name>
<protein>
    <recommendedName>
        <fullName evidence="1">DUF5808 domain-containing protein</fullName>
    </recommendedName>
</protein>